<feature type="domain" description="F-box" evidence="3">
    <location>
        <begin position="1"/>
        <end position="47"/>
    </location>
</feature>
<feature type="compositionally biased region" description="Basic and acidic residues" evidence="2">
    <location>
        <begin position="624"/>
        <end position="644"/>
    </location>
</feature>
<keyword evidence="1" id="KW-0175">Coiled coil</keyword>
<dbReference type="SMART" id="SM00256">
    <property type="entry name" value="FBOX"/>
    <property type="match status" value="2"/>
</dbReference>
<dbReference type="InterPro" id="IPR001810">
    <property type="entry name" value="F-box_dom"/>
</dbReference>
<evidence type="ECO:0000313" key="5">
    <source>
        <dbReference type="Proteomes" id="UP001177023"/>
    </source>
</evidence>
<evidence type="ECO:0000313" key="4">
    <source>
        <dbReference type="EMBL" id="CAJ0565443.1"/>
    </source>
</evidence>
<gene>
    <name evidence="4" type="ORF">MSPICULIGERA_LOCUS4084</name>
</gene>
<feature type="coiled-coil region" evidence="1">
    <location>
        <begin position="316"/>
        <end position="348"/>
    </location>
</feature>
<evidence type="ECO:0000256" key="2">
    <source>
        <dbReference type="SAM" id="MobiDB-lite"/>
    </source>
</evidence>
<evidence type="ECO:0000256" key="1">
    <source>
        <dbReference type="SAM" id="Coils"/>
    </source>
</evidence>
<comment type="caution">
    <text evidence="4">The sequence shown here is derived from an EMBL/GenBank/DDBJ whole genome shotgun (WGS) entry which is preliminary data.</text>
</comment>
<dbReference type="Pfam" id="PF00646">
    <property type="entry name" value="F-box"/>
    <property type="match status" value="2"/>
</dbReference>
<dbReference type="PROSITE" id="PS50181">
    <property type="entry name" value="FBOX"/>
    <property type="match status" value="2"/>
</dbReference>
<keyword evidence="5" id="KW-1185">Reference proteome</keyword>
<dbReference type="Proteomes" id="UP001177023">
    <property type="component" value="Unassembled WGS sequence"/>
</dbReference>
<dbReference type="CDD" id="cd09917">
    <property type="entry name" value="F-box_SF"/>
    <property type="match status" value="2"/>
</dbReference>
<feature type="compositionally biased region" description="Basic and acidic residues" evidence="2">
    <location>
        <begin position="677"/>
        <end position="688"/>
    </location>
</feature>
<name>A0AA36CAI8_9BILA</name>
<protein>
    <recommendedName>
        <fullName evidence="3">F-box domain-containing protein</fullName>
    </recommendedName>
</protein>
<dbReference type="AlphaFoldDB" id="A0AA36CAI8"/>
<sequence length="688" mass="80026">MDQLPRDVLTRIFSNFTYADQTATLSLVCKVFSEVIRAMKPHFFDSIPSEVLLRVFDNFDLRERASLARVDRRFRDLIVEKSSGVAEVNVLNIFEEHIWLNSVRRNSSRQKVITVENPDELINILRYIKNVSAAKVWYESSEFGQRAIDQLADSKMKMSCVDVYPYAPEQILDYLDRKLPELGALTMRPHGQNVWNGVRMTQMPAFNGLRTLIMDNFDIGGETQIEFPPNVTTFEFSNRGTHHDPPQWVTVAEKLYQMPLIEFLGFSHARFNTIDDLARFLRLISREKLEHLRFLALKFCKFPSLRPIVDGGEPERMGWRQRMEERERERERAEREQAEEIVAAVLKDHEGIRPLEELEGISLSLQWLKLELCDGRLSEVMHVFTNVCCTLQMALLSMINDLEALRDLNTVAPLLERLNIWTHLSFLTKAPINYPKPTSFFKRILPSPALFSIVTKIEASFADDPAFFDNYLMAGTWPRVHELKLINCDEASNEFLMHMNTHSLLLRKMILIRCRRITEQAMIPFVEQLHLKSRDIMVTWKADKLHLRPTSLYLALCATRAELMRTKRMRLRTKKFSESDGIEVWIQDKATGRKVTFRDFDDNDSGRIVSINVRTPFSIRRMEEEALEKEKEREARIKELEREMPPQNPPDPVPTTSTVADPPPAAEAEVDEQPEEEEKRPEQDNMEA</sequence>
<organism evidence="4 5">
    <name type="scientific">Mesorhabditis spiculigera</name>
    <dbReference type="NCBI Taxonomy" id="96644"/>
    <lineage>
        <taxon>Eukaryota</taxon>
        <taxon>Metazoa</taxon>
        <taxon>Ecdysozoa</taxon>
        <taxon>Nematoda</taxon>
        <taxon>Chromadorea</taxon>
        <taxon>Rhabditida</taxon>
        <taxon>Rhabditina</taxon>
        <taxon>Rhabditomorpha</taxon>
        <taxon>Rhabditoidea</taxon>
        <taxon>Rhabditidae</taxon>
        <taxon>Mesorhabditinae</taxon>
        <taxon>Mesorhabditis</taxon>
    </lineage>
</organism>
<feature type="region of interest" description="Disordered" evidence="2">
    <location>
        <begin position="624"/>
        <end position="688"/>
    </location>
</feature>
<accession>A0AA36CAI8</accession>
<dbReference type="SUPFAM" id="SSF81383">
    <property type="entry name" value="F-box domain"/>
    <property type="match status" value="1"/>
</dbReference>
<proteinExistence type="predicted"/>
<dbReference type="InterPro" id="IPR036047">
    <property type="entry name" value="F-box-like_dom_sf"/>
</dbReference>
<reference evidence="4" key="1">
    <citation type="submission" date="2023-06" db="EMBL/GenBank/DDBJ databases">
        <authorList>
            <person name="Delattre M."/>
        </authorList>
    </citation>
    <scope>NUCLEOTIDE SEQUENCE</scope>
    <source>
        <strain evidence="4">AF72</strain>
    </source>
</reference>
<feature type="domain" description="F-box" evidence="3">
    <location>
        <begin position="41"/>
        <end position="88"/>
    </location>
</feature>
<dbReference type="EMBL" id="CATQJA010001039">
    <property type="protein sequence ID" value="CAJ0565443.1"/>
    <property type="molecule type" value="Genomic_DNA"/>
</dbReference>
<feature type="non-terminal residue" evidence="4">
    <location>
        <position position="1"/>
    </location>
</feature>
<evidence type="ECO:0000259" key="3">
    <source>
        <dbReference type="PROSITE" id="PS50181"/>
    </source>
</evidence>